<gene>
    <name evidence="2" type="ORF">HNR73_000575</name>
</gene>
<dbReference type="InterPro" id="IPR029058">
    <property type="entry name" value="AB_hydrolase_fold"/>
</dbReference>
<dbReference type="Pfam" id="PF12697">
    <property type="entry name" value="Abhydrolase_6"/>
    <property type="match status" value="1"/>
</dbReference>
<evidence type="ECO:0000313" key="2">
    <source>
        <dbReference type="EMBL" id="MBB6032733.1"/>
    </source>
</evidence>
<organism evidence="2 3">
    <name type="scientific">Phytomonospora endophytica</name>
    <dbReference type="NCBI Taxonomy" id="714109"/>
    <lineage>
        <taxon>Bacteria</taxon>
        <taxon>Bacillati</taxon>
        <taxon>Actinomycetota</taxon>
        <taxon>Actinomycetes</taxon>
        <taxon>Micromonosporales</taxon>
        <taxon>Micromonosporaceae</taxon>
        <taxon>Phytomonospora</taxon>
    </lineage>
</organism>
<dbReference type="GO" id="GO:0003824">
    <property type="term" value="F:catalytic activity"/>
    <property type="evidence" value="ECO:0007669"/>
    <property type="project" value="UniProtKB-ARBA"/>
</dbReference>
<keyword evidence="3" id="KW-1185">Reference proteome</keyword>
<dbReference type="SUPFAM" id="SSF53474">
    <property type="entry name" value="alpha/beta-Hydrolases"/>
    <property type="match status" value="1"/>
</dbReference>
<sequence length="281" mass="30862">MSLAIALVGGTLNTTSLASRRLAGRGAFALFSRPLRRGRLREGETERIAEARTSTMTVEGKTVRTYRWGDGARPVLFVHGWWSRGSRVAPFVPGLLARGYSPISFDAPGHGESSGRSTTILEYRDIIRRLHAEHGPFEAVMAHSFGLAASFFALRDEVKAGRLVGISGVGEFGYLLDTFSGALRLRETVSGELRRRIEEDLFPGRPEIWRRFSATYRPEEVALPILLIHDDGDAMVSVEQSRRVAAAYGEQVRLIVTNGLGHNKIVTDPAVVDTVLGFIEG</sequence>
<dbReference type="EMBL" id="JACHGT010000001">
    <property type="protein sequence ID" value="MBB6032733.1"/>
    <property type="molecule type" value="Genomic_DNA"/>
</dbReference>
<accession>A0A841FCJ8</accession>
<dbReference type="Gene3D" id="3.40.50.1820">
    <property type="entry name" value="alpha/beta hydrolase"/>
    <property type="match status" value="1"/>
</dbReference>
<dbReference type="AlphaFoldDB" id="A0A841FCJ8"/>
<dbReference type="RefSeq" id="WP_184785606.1">
    <property type="nucleotide sequence ID" value="NZ_BONT01000034.1"/>
</dbReference>
<comment type="caution">
    <text evidence="2">The sequence shown here is derived from an EMBL/GenBank/DDBJ whole genome shotgun (WGS) entry which is preliminary data.</text>
</comment>
<name>A0A841FCJ8_9ACTN</name>
<evidence type="ECO:0000259" key="1">
    <source>
        <dbReference type="Pfam" id="PF12697"/>
    </source>
</evidence>
<dbReference type="InterPro" id="IPR000073">
    <property type="entry name" value="AB_hydrolase_1"/>
</dbReference>
<reference evidence="2 3" key="1">
    <citation type="submission" date="2020-08" db="EMBL/GenBank/DDBJ databases">
        <title>Genomic Encyclopedia of Type Strains, Phase IV (KMG-IV): sequencing the most valuable type-strain genomes for metagenomic binning, comparative biology and taxonomic classification.</title>
        <authorList>
            <person name="Goeker M."/>
        </authorList>
    </citation>
    <scope>NUCLEOTIDE SEQUENCE [LARGE SCALE GENOMIC DNA]</scope>
    <source>
        <strain evidence="2 3">YIM 65646</strain>
    </source>
</reference>
<evidence type="ECO:0000313" key="3">
    <source>
        <dbReference type="Proteomes" id="UP000548476"/>
    </source>
</evidence>
<dbReference type="Proteomes" id="UP000548476">
    <property type="component" value="Unassembled WGS sequence"/>
</dbReference>
<feature type="domain" description="AB hydrolase-1" evidence="1">
    <location>
        <begin position="75"/>
        <end position="234"/>
    </location>
</feature>
<proteinExistence type="predicted"/>
<protein>
    <submittedName>
        <fullName evidence="2">Pimeloyl-ACP methyl ester carboxylesterase</fullName>
    </submittedName>
</protein>